<dbReference type="Proteomes" id="UP001206312">
    <property type="component" value="Unassembled WGS sequence"/>
</dbReference>
<evidence type="ECO:0000313" key="2">
    <source>
        <dbReference type="EMBL" id="MCO5723400.1"/>
    </source>
</evidence>
<evidence type="ECO:0000313" key="3">
    <source>
        <dbReference type="Proteomes" id="UP001206312"/>
    </source>
</evidence>
<comment type="caution">
    <text evidence="2">The sequence shown here is derived from an EMBL/GenBank/DDBJ whole genome shotgun (WGS) entry which is preliminary data.</text>
</comment>
<keyword evidence="1" id="KW-0812">Transmembrane</keyword>
<protein>
    <submittedName>
        <fullName evidence="2">DUF6090 family protein</fullName>
    </submittedName>
</protein>
<sequence>MIKFLRKIRQSLLAENRFAKYLLYAFGEIVLVVIGILIALSINNWNEDLKNEEKELKYLSNLNLEIISDSLSLERSWFRNRQRKIECLEMAKNYVMGNYFLKDTVLFINNVGFGGVNSRASFTGSSRTYNELVSTGNLSLISNDALRDLIVAYYRNKDFVEEYSRNIRSEYATYVNSVRVYNSQYPDSINTVEIPRILKKLKTDEFHSLINQELTYAYSIERVLMRTKQGATSLHKEIAQYLENKLGKPH</sequence>
<keyword evidence="3" id="KW-1185">Reference proteome</keyword>
<name>A0ABT1ATV6_9FLAO</name>
<dbReference type="Pfam" id="PF19578">
    <property type="entry name" value="DUF6090"/>
    <property type="match status" value="1"/>
</dbReference>
<organism evidence="2 3">
    <name type="scientific">Robiginitalea marina</name>
    <dbReference type="NCBI Taxonomy" id="2954105"/>
    <lineage>
        <taxon>Bacteria</taxon>
        <taxon>Pseudomonadati</taxon>
        <taxon>Bacteroidota</taxon>
        <taxon>Flavobacteriia</taxon>
        <taxon>Flavobacteriales</taxon>
        <taxon>Flavobacteriaceae</taxon>
        <taxon>Robiginitalea</taxon>
    </lineage>
</organism>
<accession>A0ABT1ATV6</accession>
<keyword evidence="1" id="KW-0472">Membrane</keyword>
<keyword evidence="1" id="KW-1133">Transmembrane helix</keyword>
<evidence type="ECO:0000256" key="1">
    <source>
        <dbReference type="SAM" id="Phobius"/>
    </source>
</evidence>
<gene>
    <name evidence="2" type="ORF">NG653_00945</name>
</gene>
<dbReference type="RefSeq" id="WP_252739778.1">
    <property type="nucleotide sequence ID" value="NZ_JAMXIB010000001.1"/>
</dbReference>
<reference evidence="2 3" key="1">
    <citation type="submission" date="2022-06" db="EMBL/GenBank/DDBJ databases">
        <authorList>
            <person name="Xuan X."/>
        </authorList>
    </citation>
    <scope>NUCLEOTIDE SEQUENCE [LARGE SCALE GENOMIC DNA]</scope>
    <source>
        <strain evidence="2 3">2V75</strain>
    </source>
</reference>
<dbReference type="InterPro" id="IPR045749">
    <property type="entry name" value="DUF6090"/>
</dbReference>
<feature type="transmembrane region" description="Helical" evidence="1">
    <location>
        <begin position="21"/>
        <end position="42"/>
    </location>
</feature>
<dbReference type="EMBL" id="JAMXIB010000001">
    <property type="protein sequence ID" value="MCO5723400.1"/>
    <property type="molecule type" value="Genomic_DNA"/>
</dbReference>
<proteinExistence type="predicted"/>